<evidence type="ECO:0000256" key="2">
    <source>
        <dbReference type="ARBA" id="ARBA00023024"/>
    </source>
</evidence>
<dbReference type="InterPro" id="IPR011330">
    <property type="entry name" value="Glyco_hydro/deAcase_b/a-brl"/>
</dbReference>
<dbReference type="InterPro" id="IPR002509">
    <property type="entry name" value="NODB_dom"/>
</dbReference>
<keyword evidence="2" id="KW-0624">Polysaccharide degradation</keyword>
<keyword evidence="2" id="KW-0146">Chitin degradation</keyword>
<comment type="catalytic activity">
    <reaction evidence="5">
        <text>[(1-&gt;4)-N-acetyl-beta-D-glucosaminyl](n) + n H2O = chitosan + n acetate</text>
        <dbReference type="Rhea" id="RHEA:10464"/>
        <dbReference type="Rhea" id="RHEA-COMP:9593"/>
        <dbReference type="Rhea" id="RHEA-COMP:9597"/>
        <dbReference type="ChEBI" id="CHEBI:15377"/>
        <dbReference type="ChEBI" id="CHEBI:17029"/>
        <dbReference type="ChEBI" id="CHEBI:30089"/>
        <dbReference type="ChEBI" id="CHEBI:57704"/>
        <dbReference type="EC" id="3.5.1.41"/>
    </reaction>
    <physiologicalReaction direction="left-to-right" evidence="5">
        <dbReference type="Rhea" id="RHEA:10465"/>
    </physiologicalReaction>
</comment>
<keyword evidence="2" id="KW-0119">Carbohydrate metabolism</keyword>
<evidence type="ECO:0000256" key="1">
    <source>
        <dbReference type="ARBA" id="ARBA00001941"/>
    </source>
</evidence>
<dbReference type="GO" id="GO:0006032">
    <property type="term" value="P:chitin catabolic process"/>
    <property type="evidence" value="ECO:0007669"/>
    <property type="project" value="UniProtKB-KW"/>
</dbReference>
<dbReference type="GO" id="GO:0005975">
    <property type="term" value="P:carbohydrate metabolic process"/>
    <property type="evidence" value="ECO:0007669"/>
    <property type="project" value="InterPro"/>
</dbReference>
<dbReference type="EC" id="3.5.1.41" evidence="4"/>
<organism evidence="8 9">
    <name type="scientific">Exophiala dermatitidis</name>
    <name type="common">Black yeast-like fungus</name>
    <name type="synonym">Wangiella dermatitidis</name>
    <dbReference type="NCBI Taxonomy" id="5970"/>
    <lineage>
        <taxon>Eukaryota</taxon>
        <taxon>Fungi</taxon>
        <taxon>Dikarya</taxon>
        <taxon>Ascomycota</taxon>
        <taxon>Pezizomycotina</taxon>
        <taxon>Eurotiomycetes</taxon>
        <taxon>Chaetothyriomycetidae</taxon>
        <taxon>Chaetothyriales</taxon>
        <taxon>Herpotrichiellaceae</taxon>
        <taxon>Exophiala</taxon>
    </lineage>
</organism>
<dbReference type="InterPro" id="IPR050248">
    <property type="entry name" value="Polysacc_deacetylase_ArnD"/>
</dbReference>
<keyword evidence="3" id="KW-0170">Cobalt</keyword>
<gene>
    <name evidence="8" type="ORF">HRR80_002327</name>
</gene>
<proteinExistence type="predicted"/>
<comment type="caution">
    <text evidence="8">The sequence shown here is derived from an EMBL/GenBank/DDBJ whole genome shotgun (WGS) entry which is preliminary data.</text>
</comment>
<evidence type="ECO:0000256" key="6">
    <source>
        <dbReference type="SAM" id="Phobius"/>
    </source>
</evidence>
<dbReference type="GO" id="GO:0004099">
    <property type="term" value="F:chitin deacetylase activity"/>
    <property type="evidence" value="ECO:0007669"/>
    <property type="project" value="UniProtKB-EC"/>
</dbReference>
<dbReference type="EMBL" id="JAJGCB010000003">
    <property type="protein sequence ID" value="KAJ8993823.1"/>
    <property type="molecule type" value="Genomic_DNA"/>
</dbReference>
<feature type="transmembrane region" description="Helical" evidence="6">
    <location>
        <begin position="6"/>
        <end position="28"/>
    </location>
</feature>
<evidence type="ECO:0000313" key="8">
    <source>
        <dbReference type="EMBL" id="KAJ8993823.1"/>
    </source>
</evidence>
<protein>
    <recommendedName>
        <fullName evidence="4">chitin deacetylase</fullName>
        <ecNumber evidence="4">3.5.1.41</ecNumber>
    </recommendedName>
</protein>
<evidence type="ECO:0000256" key="4">
    <source>
        <dbReference type="ARBA" id="ARBA00024056"/>
    </source>
</evidence>
<dbReference type="PANTHER" id="PTHR10587:SF137">
    <property type="entry name" value="4-DEOXY-4-FORMAMIDO-L-ARABINOSE-PHOSPHOUNDECAPRENOL DEFORMYLASE ARND-RELATED"/>
    <property type="match status" value="1"/>
</dbReference>
<accession>A0AAN6IXK8</accession>
<evidence type="ECO:0000256" key="3">
    <source>
        <dbReference type="ARBA" id="ARBA00023285"/>
    </source>
</evidence>
<keyword evidence="6" id="KW-0812">Transmembrane</keyword>
<dbReference type="Gene3D" id="3.20.20.370">
    <property type="entry name" value="Glycoside hydrolase/deacetylase"/>
    <property type="match status" value="1"/>
</dbReference>
<evidence type="ECO:0000256" key="5">
    <source>
        <dbReference type="ARBA" id="ARBA00048494"/>
    </source>
</evidence>
<reference evidence="8" key="1">
    <citation type="submission" date="2023-01" db="EMBL/GenBank/DDBJ databases">
        <title>Exophiala dermititidis isolated from Cystic Fibrosis Patient.</title>
        <authorList>
            <person name="Kurbessoian T."/>
            <person name="Crocker A."/>
            <person name="Murante D."/>
            <person name="Hogan D.A."/>
            <person name="Stajich J.E."/>
        </authorList>
    </citation>
    <scope>NUCLEOTIDE SEQUENCE</scope>
    <source>
        <strain evidence="8">Ex8</strain>
    </source>
</reference>
<sequence>MLYPPSLNLSSILIVLFSSLFLCIYIFYKPPAWLINHFQRRWPNVLFHVSTDQKIVALTIDDGPSLHTREIQAVLDAHGAKATFFIIGSHIPGHEETLRQLILNGHELGNHAMYDEPSRSLSTVQLIRQIKDVDAQLDHIYESVRCRLSSRLKYFRPGSGFFTVQMRRTVPGLGHRIVLGDIYPHDAQIPFWRLNARHILSMVRPGGIIVCHDRRWTLPMLSVVMPELRRRGYRVVTVTELLSLGSNFHQTRAS</sequence>
<evidence type="ECO:0000259" key="7">
    <source>
        <dbReference type="PROSITE" id="PS51677"/>
    </source>
</evidence>
<feature type="domain" description="NodB homology" evidence="7">
    <location>
        <begin position="54"/>
        <end position="236"/>
    </location>
</feature>
<dbReference type="CDD" id="cd10958">
    <property type="entry name" value="CE4_NodB_like_2"/>
    <property type="match status" value="1"/>
</dbReference>
<name>A0AAN6IXK8_EXODE</name>
<dbReference type="PANTHER" id="PTHR10587">
    <property type="entry name" value="GLYCOSYL TRANSFERASE-RELATED"/>
    <property type="match status" value="1"/>
</dbReference>
<dbReference type="Proteomes" id="UP001161757">
    <property type="component" value="Unassembled WGS sequence"/>
</dbReference>
<keyword evidence="6" id="KW-0472">Membrane</keyword>
<keyword evidence="6" id="KW-1133">Transmembrane helix</keyword>
<dbReference type="Pfam" id="PF01522">
    <property type="entry name" value="Polysacc_deac_1"/>
    <property type="match status" value="1"/>
</dbReference>
<evidence type="ECO:0000313" key="9">
    <source>
        <dbReference type="Proteomes" id="UP001161757"/>
    </source>
</evidence>
<dbReference type="AlphaFoldDB" id="A0AAN6IXK8"/>
<dbReference type="SUPFAM" id="SSF88713">
    <property type="entry name" value="Glycoside hydrolase/deacetylase"/>
    <property type="match status" value="1"/>
</dbReference>
<comment type="cofactor">
    <cofactor evidence="1">
        <name>Co(2+)</name>
        <dbReference type="ChEBI" id="CHEBI:48828"/>
    </cofactor>
</comment>
<dbReference type="PROSITE" id="PS51677">
    <property type="entry name" value="NODB"/>
    <property type="match status" value="1"/>
</dbReference>
<dbReference type="GO" id="GO:0009272">
    <property type="term" value="P:fungal-type cell wall biogenesis"/>
    <property type="evidence" value="ECO:0007669"/>
    <property type="project" value="UniProtKB-ARBA"/>
</dbReference>